<dbReference type="GO" id="GO:0007129">
    <property type="term" value="P:homologous chromosome pairing at meiosis"/>
    <property type="evidence" value="ECO:0007669"/>
    <property type="project" value="TreeGrafter"/>
</dbReference>
<sequence length="208" mass="24045">MTDTVYKYMKVQNRPYSINDLVSNLHNEYGKTAVQKAIDKLVSEGKIFEKVGYLLSNVVYGKQKIYCPVQDSSNDIEELMRIDKELQAHANEVESKYQEFEREIKVQEALLSSMKSSITIEEAKRQKIELQKRIALLTNKLDGLMEASNTEDLTECKKKAEKALNEYSREYAKRKRLCTEILDCILDNYPGSKTELYEEIGIDPKVVQ</sequence>
<keyword evidence="7" id="KW-0469">Meiosis</keyword>
<dbReference type="Pfam" id="PF07106">
    <property type="entry name" value="WHD_TBPIP"/>
    <property type="match status" value="1"/>
</dbReference>
<dbReference type="Proteomes" id="UP000053105">
    <property type="component" value="Unassembled WGS sequence"/>
</dbReference>
<evidence type="ECO:0000256" key="4">
    <source>
        <dbReference type="ARBA" id="ARBA00023054"/>
    </source>
</evidence>
<dbReference type="PANTHER" id="PTHR15938:SF0">
    <property type="entry name" value="HOMOLOGOUS-PAIRING PROTEIN 2 HOMOLOG"/>
    <property type="match status" value="1"/>
</dbReference>
<comment type="similarity">
    <text evidence="2">Belongs to the HOP2 family.</text>
</comment>
<keyword evidence="5" id="KW-0233">DNA recombination</keyword>
<dbReference type="PANTHER" id="PTHR15938">
    <property type="entry name" value="TBP-1 INTERACTING PROTEIN"/>
    <property type="match status" value="1"/>
</dbReference>
<dbReference type="OrthoDB" id="272266at2759"/>
<evidence type="ECO:0000259" key="10">
    <source>
        <dbReference type="Pfam" id="PF18517"/>
    </source>
</evidence>
<evidence type="ECO:0000313" key="11">
    <source>
        <dbReference type="EMBL" id="KOX76315.1"/>
    </source>
</evidence>
<keyword evidence="6" id="KW-0539">Nucleus</keyword>
<reference evidence="11 12" key="1">
    <citation type="submission" date="2015-07" db="EMBL/GenBank/DDBJ databases">
        <title>The genome of Melipona quadrifasciata.</title>
        <authorList>
            <person name="Pan H."/>
            <person name="Kapheim K."/>
        </authorList>
    </citation>
    <scope>NUCLEOTIDE SEQUENCE [LARGE SCALE GENOMIC DNA]</scope>
    <source>
        <strain evidence="11">0111107301</strain>
        <tissue evidence="11">Whole body</tissue>
    </source>
</reference>
<dbReference type="GO" id="GO:0120231">
    <property type="term" value="C:DNA recombinase auxiliary factor complex"/>
    <property type="evidence" value="ECO:0007669"/>
    <property type="project" value="TreeGrafter"/>
</dbReference>
<evidence type="ECO:0000256" key="7">
    <source>
        <dbReference type="ARBA" id="ARBA00023254"/>
    </source>
</evidence>
<protein>
    <recommendedName>
        <fullName evidence="3">Homologous-pairing protein 2 homolog</fullName>
    </recommendedName>
</protein>
<evidence type="ECO:0000256" key="1">
    <source>
        <dbReference type="ARBA" id="ARBA00004123"/>
    </source>
</evidence>
<dbReference type="AlphaFoldDB" id="A0A0M9A359"/>
<dbReference type="InterPro" id="IPR040661">
    <property type="entry name" value="LZ3wCH"/>
</dbReference>
<dbReference type="GO" id="GO:0000794">
    <property type="term" value="C:condensed nuclear chromosome"/>
    <property type="evidence" value="ECO:0007669"/>
    <property type="project" value="TreeGrafter"/>
</dbReference>
<feature type="domain" description="Leucine zipper with capping helix" evidence="10">
    <location>
        <begin position="157"/>
        <end position="203"/>
    </location>
</feature>
<dbReference type="Pfam" id="PF18517">
    <property type="entry name" value="LZ3wCH"/>
    <property type="match status" value="1"/>
</dbReference>
<comment type="subcellular location">
    <subcellularLocation>
        <location evidence="1">Nucleus</location>
    </subcellularLocation>
</comment>
<gene>
    <name evidence="11" type="ORF">WN51_11646</name>
</gene>
<dbReference type="Gene3D" id="1.10.10.10">
    <property type="entry name" value="Winged helix-like DNA-binding domain superfamily/Winged helix DNA-binding domain"/>
    <property type="match status" value="1"/>
</dbReference>
<accession>A0A0M9A359</accession>
<keyword evidence="12" id="KW-1185">Reference proteome</keyword>
<organism evidence="11 12">
    <name type="scientific">Melipona quadrifasciata</name>
    <dbReference type="NCBI Taxonomy" id="166423"/>
    <lineage>
        <taxon>Eukaryota</taxon>
        <taxon>Metazoa</taxon>
        <taxon>Ecdysozoa</taxon>
        <taxon>Arthropoda</taxon>
        <taxon>Hexapoda</taxon>
        <taxon>Insecta</taxon>
        <taxon>Pterygota</taxon>
        <taxon>Neoptera</taxon>
        <taxon>Endopterygota</taxon>
        <taxon>Hymenoptera</taxon>
        <taxon>Apocrita</taxon>
        <taxon>Aculeata</taxon>
        <taxon>Apoidea</taxon>
        <taxon>Anthophila</taxon>
        <taxon>Apidae</taxon>
        <taxon>Melipona</taxon>
    </lineage>
</organism>
<proteinExistence type="inferred from homology"/>
<feature type="coiled-coil region" evidence="8">
    <location>
        <begin position="76"/>
        <end position="177"/>
    </location>
</feature>
<evidence type="ECO:0000256" key="2">
    <source>
        <dbReference type="ARBA" id="ARBA00007922"/>
    </source>
</evidence>
<dbReference type="GO" id="GO:0003690">
    <property type="term" value="F:double-stranded DNA binding"/>
    <property type="evidence" value="ECO:0007669"/>
    <property type="project" value="TreeGrafter"/>
</dbReference>
<evidence type="ECO:0000256" key="8">
    <source>
        <dbReference type="SAM" id="Coils"/>
    </source>
</evidence>
<evidence type="ECO:0000259" key="9">
    <source>
        <dbReference type="Pfam" id="PF07106"/>
    </source>
</evidence>
<dbReference type="GO" id="GO:0000709">
    <property type="term" value="P:meiotic joint molecule formation"/>
    <property type="evidence" value="ECO:0007669"/>
    <property type="project" value="TreeGrafter"/>
</dbReference>
<evidence type="ECO:0000256" key="6">
    <source>
        <dbReference type="ARBA" id="ARBA00023242"/>
    </source>
</evidence>
<dbReference type="GO" id="GO:0010774">
    <property type="term" value="P:meiotic strand invasion involved in reciprocal meiotic recombination"/>
    <property type="evidence" value="ECO:0007669"/>
    <property type="project" value="TreeGrafter"/>
</dbReference>
<evidence type="ECO:0000313" key="12">
    <source>
        <dbReference type="Proteomes" id="UP000053105"/>
    </source>
</evidence>
<keyword evidence="4 8" id="KW-0175">Coiled coil</keyword>
<dbReference type="InterPro" id="IPR036388">
    <property type="entry name" value="WH-like_DNA-bd_sf"/>
</dbReference>
<dbReference type="GO" id="GO:0120230">
    <property type="term" value="F:recombinase activator activity"/>
    <property type="evidence" value="ECO:0007669"/>
    <property type="project" value="TreeGrafter"/>
</dbReference>
<dbReference type="EMBL" id="KQ435750">
    <property type="protein sequence ID" value="KOX76315.1"/>
    <property type="molecule type" value="Genomic_DNA"/>
</dbReference>
<dbReference type="InterPro" id="IPR010776">
    <property type="entry name" value="Hop2_WH_dom"/>
</dbReference>
<evidence type="ECO:0000256" key="3">
    <source>
        <dbReference type="ARBA" id="ARBA00016093"/>
    </source>
</evidence>
<name>A0A0M9A359_9HYME</name>
<feature type="domain" description="Homologous-pairing protein 2 winged helix" evidence="9">
    <location>
        <begin position="3"/>
        <end position="67"/>
    </location>
</feature>
<evidence type="ECO:0000256" key="5">
    <source>
        <dbReference type="ARBA" id="ARBA00023172"/>
    </source>
</evidence>
<dbReference type="STRING" id="166423.A0A0M9A359"/>